<keyword evidence="9" id="KW-0443">Lipid metabolism</keyword>
<dbReference type="EC" id="1.3.1.38" evidence="14"/>
<evidence type="ECO:0000256" key="19">
    <source>
        <dbReference type="ARBA" id="ARBA00049251"/>
    </source>
</evidence>
<dbReference type="SUPFAM" id="SSF51735">
    <property type="entry name" value="NAD(P)-binding Rossmann-fold domains"/>
    <property type="match status" value="1"/>
</dbReference>
<name>A0A7Y6NQG1_9BURK</name>
<evidence type="ECO:0000256" key="11">
    <source>
        <dbReference type="ARBA" id="ARBA00023160"/>
    </source>
</evidence>
<proteinExistence type="inferred from homology"/>
<evidence type="ECO:0000256" key="17">
    <source>
        <dbReference type="ARBA" id="ARBA00048686"/>
    </source>
</evidence>
<comment type="catalytic activity">
    <reaction evidence="21">
        <text>(2E)-octenoyl-CoA + NADPH + H(+) = octanoyl-CoA + NADP(+)</text>
        <dbReference type="Rhea" id="RHEA:44952"/>
        <dbReference type="ChEBI" id="CHEBI:15378"/>
        <dbReference type="ChEBI" id="CHEBI:57386"/>
        <dbReference type="ChEBI" id="CHEBI:57783"/>
        <dbReference type="ChEBI" id="CHEBI:58349"/>
        <dbReference type="ChEBI" id="CHEBI:62242"/>
    </reaction>
    <physiologicalReaction direction="left-to-right" evidence="21">
        <dbReference type="Rhea" id="RHEA:44953"/>
    </physiologicalReaction>
</comment>
<dbReference type="FunFam" id="3.40.50.720:FF:000084">
    <property type="entry name" value="Short-chain dehydrogenase reductase"/>
    <property type="match status" value="1"/>
</dbReference>
<evidence type="ECO:0000313" key="23">
    <source>
        <dbReference type="Proteomes" id="UP000529637"/>
    </source>
</evidence>
<accession>A0A7Y6NQG1</accession>
<comment type="caution">
    <text evidence="22">The sequence shown here is derived from an EMBL/GenBank/DDBJ whole genome shotgun (WGS) entry which is preliminary data.</text>
</comment>
<evidence type="ECO:0000256" key="5">
    <source>
        <dbReference type="ARBA" id="ARBA00022553"/>
    </source>
</evidence>
<evidence type="ECO:0000256" key="12">
    <source>
        <dbReference type="ARBA" id="ARBA00037124"/>
    </source>
</evidence>
<comment type="subunit">
    <text evidence="13">Interacts with PEX5, probably required to target it into peroxisomes.</text>
</comment>
<evidence type="ECO:0000256" key="2">
    <source>
        <dbReference type="ARBA" id="ARBA00005189"/>
    </source>
</evidence>
<dbReference type="PANTHER" id="PTHR24317">
    <property type="entry name" value="PEROXISOMAL TRANS-2-ENOYL-COA REDUCTASE"/>
    <property type="match status" value="1"/>
</dbReference>
<dbReference type="GO" id="GO:0006633">
    <property type="term" value="P:fatty acid biosynthetic process"/>
    <property type="evidence" value="ECO:0007669"/>
    <property type="project" value="UniProtKB-KW"/>
</dbReference>
<keyword evidence="4" id="KW-0444">Lipid biosynthesis</keyword>
<comment type="pathway">
    <text evidence="2">Lipid metabolism.</text>
</comment>
<keyword evidence="6" id="KW-0276">Fatty acid metabolism</keyword>
<evidence type="ECO:0000256" key="3">
    <source>
        <dbReference type="ARBA" id="ARBA00006484"/>
    </source>
</evidence>
<evidence type="ECO:0000256" key="14">
    <source>
        <dbReference type="ARBA" id="ARBA00038849"/>
    </source>
</evidence>
<keyword evidence="10" id="KW-0576">Peroxisome</keyword>
<comment type="catalytic activity">
    <reaction evidence="18">
        <text>(2E)-hexenoyl-CoA + NADPH + H(+) = hexanoyl-CoA + NADP(+)</text>
        <dbReference type="Rhea" id="RHEA:44956"/>
        <dbReference type="ChEBI" id="CHEBI:15378"/>
        <dbReference type="ChEBI" id="CHEBI:57783"/>
        <dbReference type="ChEBI" id="CHEBI:58349"/>
        <dbReference type="ChEBI" id="CHEBI:62077"/>
        <dbReference type="ChEBI" id="CHEBI:62620"/>
    </reaction>
    <physiologicalReaction direction="left-to-right" evidence="18">
        <dbReference type="Rhea" id="RHEA:44957"/>
    </physiologicalReaction>
</comment>
<gene>
    <name evidence="22" type="ORF">HQN59_16805</name>
</gene>
<dbReference type="PRINTS" id="PR00081">
    <property type="entry name" value="GDHRDH"/>
</dbReference>
<evidence type="ECO:0000256" key="8">
    <source>
        <dbReference type="ARBA" id="ARBA00023002"/>
    </source>
</evidence>
<keyword evidence="11" id="KW-0275">Fatty acid biosynthesis</keyword>
<keyword evidence="8" id="KW-0560">Oxidoreductase</keyword>
<evidence type="ECO:0000256" key="6">
    <source>
        <dbReference type="ARBA" id="ARBA00022832"/>
    </source>
</evidence>
<evidence type="ECO:0000256" key="20">
    <source>
        <dbReference type="ARBA" id="ARBA00049386"/>
    </source>
</evidence>
<dbReference type="InterPro" id="IPR052388">
    <property type="entry name" value="Peroxisomal_t2-enoyl-CoA_red"/>
</dbReference>
<dbReference type="AlphaFoldDB" id="A0A7Y6NQG1"/>
<protein>
    <recommendedName>
        <fullName evidence="15">Peroxisomal trans-2-enoyl-CoA reductase</fullName>
        <ecNumber evidence="14">1.3.1.38</ecNumber>
    </recommendedName>
</protein>
<evidence type="ECO:0000256" key="1">
    <source>
        <dbReference type="ARBA" id="ARBA00004275"/>
    </source>
</evidence>
<evidence type="ECO:0000256" key="15">
    <source>
        <dbReference type="ARBA" id="ARBA00041063"/>
    </source>
</evidence>
<dbReference type="Proteomes" id="UP000529637">
    <property type="component" value="Unassembled WGS sequence"/>
</dbReference>
<sequence>MPACDDEDEALTQEEAPSFGFDDAALAALPLVYQPGLCDGQVVMVSGAGSGIGKAIAFLYARLGARLVICGRDRAKLEACEPWLRRLGSPDVLVQPTDIRHTEAIAALFDATYQRFGRLDVQVNNAGGQFPKAALDISPKGWKAVVDNNLNGTWFMMHEAARRWRDAGQPGSIVNIVLTFQRGFPGVAHSCAARAAVTYLSKTVAVEWAPYGIRVNCVAPGVIESSGFAAYSPEARAKFSRGNPMLRHGNVQDIANAVVYLTGPSGEFVNGELLNVDGGGILWGELWTIPKPAYFSAEETA</sequence>
<keyword evidence="5" id="KW-0597">Phosphoprotein</keyword>
<comment type="subcellular location">
    <subcellularLocation>
        <location evidence="1">Peroxisome</location>
    </subcellularLocation>
</comment>
<organism evidence="22 23">
    <name type="scientific">Piscinibacter koreensis</name>
    <dbReference type="NCBI Taxonomy" id="2742824"/>
    <lineage>
        <taxon>Bacteria</taxon>
        <taxon>Pseudomonadati</taxon>
        <taxon>Pseudomonadota</taxon>
        <taxon>Betaproteobacteria</taxon>
        <taxon>Burkholderiales</taxon>
        <taxon>Sphaerotilaceae</taxon>
        <taxon>Piscinibacter</taxon>
    </lineage>
</organism>
<reference evidence="22 23" key="1">
    <citation type="submission" date="2020-06" db="EMBL/GenBank/DDBJ databases">
        <title>Schlegella sp. ID0723 isolated from air conditioner.</title>
        <authorList>
            <person name="Kim D.Y."/>
            <person name="Kim D.-U."/>
        </authorList>
    </citation>
    <scope>NUCLEOTIDE SEQUENCE [LARGE SCALE GENOMIC DNA]</scope>
    <source>
        <strain evidence="22 23">ID0723</strain>
    </source>
</reference>
<evidence type="ECO:0000256" key="16">
    <source>
        <dbReference type="ARBA" id="ARBA00047570"/>
    </source>
</evidence>
<evidence type="ECO:0000256" key="4">
    <source>
        <dbReference type="ARBA" id="ARBA00022516"/>
    </source>
</evidence>
<evidence type="ECO:0000256" key="13">
    <source>
        <dbReference type="ARBA" id="ARBA00038622"/>
    </source>
</evidence>
<dbReference type="InterPro" id="IPR002347">
    <property type="entry name" value="SDR_fam"/>
</dbReference>
<dbReference type="EMBL" id="JABWMJ010000008">
    <property type="protein sequence ID" value="NUZ07425.1"/>
    <property type="molecule type" value="Genomic_DNA"/>
</dbReference>
<dbReference type="Pfam" id="PF13561">
    <property type="entry name" value="adh_short_C2"/>
    <property type="match status" value="1"/>
</dbReference>
<comment type="catalytic activity">
    <reaction evidence="17">
        <text>(2E)-tetradecenoyl-CoA + NADPH + H(+) = tetradecanoyl-CoA + NADP(+)</text>
        <dbReference type="Rhea" id="RHEA:44968"/>
        <dbReference type="ChEBI" id="CHEBI:15378"/>
        <dbReference type="ChEBI" id="CHEBI:57385"/>
        <dbReference type="ChEBI" id="CHEBI:57783"/>
        <dbReference type="ChEBI" id="CHEBI:58349"/>
        <dbReference type="ChEBI" id="CHEBI:61405"/>
    </reaction>
    <physiologicalReaction direction="left-to-right" evidence="17">
        <dbReference type="Rhea" id="RHEA:44969"/>
    </physiologicalReaction>
</comment>
<dbReference type="PANTHER" id="PTHR24317:SF7">
    <property type="entry name" value="PEROXISOMAL TRANS-2-ENOYL-COA REDUCTASE"/>
    <property type="match status" value="1"/>
</dbReference>
<evidence type="ECO:0000256" key="18">
    <source>
        <dbReference type="ARBA" id="ARBA00049108"/>
    </source>
</evidence>
<comment type="catalytic activity">
    <reaction evidence="19">
        <text>a (2E)-enoyl-CoA + NADPH + H(+) = a 2,3-saturated acyl-CoA + NADP(+)</text>
        <dbReference type="Rhea" id="RHEA:33763"/>
        <dbReference type="ChEBI" id="CHEBI:15378"/>
        <dbReference type="ChEBI" id="CHEBI:57783"/>
        <dbReference type="ChEBI" id="CHEBI:58349"/>
        <dbReference type="ChEBI" id="CHEBI:58856"/>
        <dbReference type="ChEBI" id="CHEBI:65111"/>
        <dbReference type="EC" id="1.3.1.38"/>
    </reaction>
    <physiologicalReaction direction="left-to-right" evidence="19">
        <dbReference type="Rhea" id="RHEA:33764"/>
    </physiologicalReaction>
</comment>
<comment type="function">
    <text evidence="12">Participates in chain elongation of fatty acids. Catalyzes the reduction of trans-2-enoyl-CoAs of varying chain lengths from 6:1 to 16:1, having maximum activity with 10:1 CoA. Has no 2,4-dienoyl-CoA reductase activity.</text>
</comment>
<dbReference type="Gene3D" id="3.40.50.720">
    <property type="entry name" value="NAD(P)-binding Rossmann-like Domain"/>
    <property type="match status" value="1"/>
</dbReference>
<comment type="similarity">
    <text evidence="3">Belongs to the short-chain dehydrogenases/reductases (SDR) family.</text>
</comment>
<evidence type="ECO:0000256" key="21">
    <source>
        <dbReference type="ARBA" id="ARBA00049559"/>
    </source>
</evidence>
<keyword evidence="7" id="KW-0521">NADP</keyword>
<evidence type="ECO:0000313" key="22">
    <source>
        <dbReference type="EMBL" id="NUZ07425.1"/>
    </source>
</evidence>
<keyword evidence="23" id="KW-1185">Reference proteome</keyword>
<dbReference type="GO" id="GO:0019166">
    <property type="term" value="F:trans-2-enoyl-CoA reductase (NADPH) activity"/>
    <property type="evidence" value="ECO:0007669"/>
    <property type="project" value="UniProtKB-EC"/>
</dbReference>
<evidence type="ECO:0000256" key="10">
    <source>
        <dbReference type="ARBA" id="ARBA00023140"/>
    </source>
</evidence>
<evidence type="ECO:0000256" key="9">
    <source>
        <dbReference type="ARBA" id="ARBA00023098"/>
    </source>
</evidence>
<evidence type="ECO:0000256" key="7">
    <source>
        <dbReference type="ARBA" id="ARBA00022857"/>
    </source>
</evidence>
<comment type="catalytic activity">
    <reaction evidence="20">
        <text>(2E)-decenoyl-CoA + NADPH + H(+) = decanoyl-CoA + NADP(+)</text>
        <dbReference type="Rhea" id="RHEA:44960"/>
        <dbReference type="ChEBI" id="CHEBI:15378"/>
        <dbReference type="ChEBI" id="CHEBI:57783"/>
        <dbReference type="ChEBI" id="CHEBI:58349"/>
        <dbReference type="ChEBI" id="CHEBI:61406"/>
        <dbReference type="ChEBI" id="CHEBI:61430"/>
    </reaction>
    <physiologicalReaction direction="left-to-right" evidence="20">
        <dbReference type="Rhea" id="RHEA:44961"/>
    </physiologicalReaction>
</comment>
<dbReference type="InterPro" id="IPR036291">
    <property type="entry name" value="NAD(P)-bd_dom_sf"/>
</dbReference>
<comment type="catalytic activity">
    <reaction evidence="16">
        <text>(2E)-dodecenoyl-CoA + NADPH + H(+) = dodecanoyl-CoA + NADP(+)</text>
        <dbReference type="Rhea" id="RHEA:44964"/>
        <dbReference type="ChEBI" id="CHEBI:15378"/>
        <dbReference type="ChEBI" id="CHEBI:57330"/>
        <dbReference type="ChEBI" id="CHEBI:57375"/>
        <dbReference type="ChEBI" id="CHEBI:57783"/>
        <dbReference type="ChEBI" id="CHEBI:58349"/>
    </reaction>
    <physiologicalReaction direction="left-to-right" evidence="16">
        <dbReference type="Rhea" id="RHEA:44965"/>
    </physiologicalReaction>
</comment>